<dbReference type="InterPro" id="IPR053218">
    <property type="entry name" value="Pathogen-related_defense"/>
</dbReference>
<proteinExistence type="predicted"/>
<organism evidence="1 2">
    <name type="scientific">Dinothrombium tinctorium</name>
    <dbReference type="NCBI Taxonomy" id="1965070"/>
    <lineage>
        <taxon>Eukaryota</taxon>
        <taxon>Metazoa</taxon>
        <taxon>Ecdysozoa</taxon>
        <taxon>Arthropoda</taxon>
        <taxon>Chelicerata</taxon>
        <taxon>Arachnida</taxon>
        <taxon>Acari</taxon>
        <taxon>Acariformes</taxon>
        <taxon>Trombidiformes</taxon>
        <taxon>Prostigmata</taxon>
        <taxon>Anystina</taxon>
        <taxon>Parasitengona</taxon>
        <taxon>Trombidioidea</taxon>
        <taxon>Trombidiidae</taxon>
        <taxon>Dinothrombium</taxon>
    </lineage>
</organism>
<evidence type="ECO:0000313" key="2">
    <source>
        <dbReference type="Proteomes" id="UP000285301"/>
    </source>
</evidence>
<protein>
    <submittedName>
        <fullName evidence="1">Uncharacterized protein</fullName>
    </submittedName>
</protein>
<name>A0A3S4Q9M9_9ACAR</name>
<comment type="caution">
    <text evidence="1">The sequence shown here is derived from an EMBL/GenBank/DDBJ whole genome shotgun (WGS) entry which is preliminary data.</text>
</comment>
<dbReference type="PANTHER" id="PTHR31723">
    <property type="entry name" value="PATHOGENESIS-RELATED FAMILY PROTEIN"/>
    <property type="match status" value="1"/>
</dbReference>
<sequence length="155" mass="17983">MSQIPDYMLDMNAVLHDNTQWLSGSPPDYSKVNELYTKGRTFKFEAGSLEDLVSNLVKNWEKEASHKISLGEWRTIDRNKFKMNVNGGKWFTGEELQKLGTYNLLIGDSEHYCSSLVGTAEKSHRIFRDCFKDGFAWECLEVYSGPPRCCFKWRH</sequence>
<reference evidence="1 2" key="1">
    <citation type="journal article" date="2018" name="Gigascience">
        <title>Genomes of trombidid mites reveal novel predicted allergens and laterally-transferred genes associated with secondary metabolism.</title>
        <authorList>
            <person name="Dong X."/>
            <person name="Chaisiri K."/>
            <person name="Xia D."/>
            <person name="Armstrong S.D."/>
            <person name="Fang Y."/>
            <person name="Donnelly M.J."/>
            <person name="Kadowaki T."/>
            <person name="McGarry J.W."/>
            <person name="Darby A.C."/>
            <person name="Makepeace B.L."/>
        </authorList>
    </citation>
    <scope>NUCLEOTIDE SEQUENCE [LARGE SCALE GENOMIC DNA]</scope>
    <source>
        <strain evidence="1">UoL-WK</strain>
    </source>
</reference>
<dbReference type="EMBL" id="NCKU01010926">
    <property type="protein sequence ID" value="RWS00612.1"/>
    <property type="molecule type" value="Genomic_DNA"/>
</dbReference>
<evidence type="ECO:0000313" key="1">
    <source>
        <dbReference type="EMBL" id="RWS00612.1"/>
    </source>
</evidence>
<gene>
    <name evidence="1" type="ORF">B4U79_03803</name>
</gene>
<dbReference type="OrthoDB" id="65445at2759"/>
<accession>A0A3S4Q9M9</accession>
<feature type="non-terminal residue" evidence="1">
    <location>
        <position position="155"/>
    </location>
</feature>
<keyword evidence="2" id="KW-1185">Reference proteome</keyword>
<dbReference type="PANTHER" id="PTHR31723:SF10">
    <property type="entry name" value="PATHOGEN-RELATED PROTEIN"/>
    <property type="match status" value="1"/>
</dbReference>
<dbReference type="Proteomes" id="UP000285301">
    <property type="component" value="Unassembled WGS sequence"/>
</dbReference>
<dbReference type="AlphaFoldDB" id="A0A3S4Q9M9"/>